<reference evidence="4" key="1">
    <citation type="journal article" date="2019" name="Int. J. Syst. Evol. Microbiol.">
        <title>The Global Catalogue of Microorganisms (GCM) 10K type strain sequencing project: providing services to taxonomists for standard genome sequencing and annotation.</title>
        <authorList>
            <consortium name="The Broad Institute Genomics Platform"/>
            <consortium name="The Broad Institute Genome Sequencing Center for Infectious Disease"/>
            <person name="Wu L."/>
            <person name="Ma J."/>
        </authorList>
    </citation>
    <scope>NUCLEOTIDE SEQUENCE [LARGE SCALE GENOMIC DNA]</scope>
    <source>
        <strain evidence="4">CGMCC 4.7020</strain>
    </source>
</reference>
<organism evidence="3 4">
    <name type="scientific">Streptomyces kaempferi</name>
    <dbReference type="NCBI Taxonomy" id="333725"/>
    <lineage>
        <taxon>Bacteria</taxon>
        <taxon>Bacillati</taxon>
        <taxon>Actinomycetota</taxon>
        <taxon>Actinomycetes</taxon>
        <taxon>Kitasatosporales</taxon>
        <taxon>Streptomycetaceae</taxon>
        <taxon>Streptomyces</taxon>
    </lineage>
</organism>
<evidence type="ECO:0000313" key="4">
    <source>
        <dbReference type="Proteomes" id="UP001597058"/>
    </source>
</evidence>
<dbReference type="InterPro" id="IPR018649">
    <property type="entry name" value="SHOCT"/>
</dbReference>
<sequence>MPGLLRGVARTAVVAGTATAVSNRVSRRQQGRWAQQAPSRPAAPSLVATPPLPPSAPLTDDMNDKIDQLKRLGELKAQGVLTEAEFADQKRRILSD</sequence>
<dbReference type="Pfam" id="PF09851">
    <property type="entry name" value="SHOCT"/>
    <property type="match status" value="1"/>
</dbReference>
<protein>
    <submittedName>
        <fullName evidence="3">SHOCT domain-containing protein</fullName>
    </submittedName>
</protein>
<proteinExistence type="predicted"/>
<dbReference type="Proteomes" id="UP001597058">
    <property type="component" value="Unassembled WGS sequence"/>
</dbReference>
<keyword evidence="4" id="KW-1185">Reference proteome</keyword>
<evidence type="ECO:0000313" key="3">
    <source>
        <dbReference type="EMBL" id="MFD1306116.1"/>
    </source>
</evidence>
<dbReference type="RefSeq" id="WP_168531010.1">
    <property type="nucleotide sequence ID" value="NZ_JBHSKH010000023.1"/>
</dbReference>
<feature type="compositionally biased region" description="Low complexity" evidence="1">
    <location>
        <begin position="34"/>
        <end position="49"/>
    </location>
</feature>
<evidence type="ECO:0000259" key="2">
    <source>
        <dbReference type="Pfam" id="PF09851"/>
    </source>
</evidence>
<gene>
    <name evidence="3" type="ORF">ACFQ5X_09695</name>
</gene>
<evidence type="ECO:0000256" key="1">
    <source>
        <dbReference type="SAM" id="MobiDB-lite"/>
    </source>
</evidence>
<name>A0ABW3XAJ6_9ACTN</name>
<dbReference type="EMBL" id="JBHTMM010000009">
    <property type="protein sequence ID" value="MFD1306116.1"/>
    <property type="molecule type" value="Genomic_DNA"/>
</dbReference>
<feature type="domain" description="SHOCT" evidence="2">
    <location>
        <begin position="67"/>
        <end position="94"/>
    </location>
</feature>
<comment type="caution">
    <text evidence="3">The sequence shown here is derived from an EMBL/GenBank/DDBJ whole genome shotgun (WGS) entry which is preliminary data.</text>
</comment>
<feature type="region of interest" description="Disordered" evidence="1">
    <location>
        <begin position="21"/>
        <end position="61"/>
    </location>
</feature>
<accession>A0ABW3XAJ6</accession>